<feature type="compositionally biased region" description="Basic and acidic residues" evidence="4">
    <location>
        <begin position="811"/>
        <end position="828"/>
    </location>
</feature>
<feature type="repeat" description="ANK" evidence="3">
    <location>
        <begin position="1089"/>
        <end position="1121"/>
    </location>
</feature>
<evidence type="ECO:0000256" key="2">
    <source>
        <dbReference type="ARBA" id="ARBA00023043"/>
    </source>
</evidence>
<feature type="repeat" description="ANK" evidence="3">
    <location>
        <begin position="1196"/>
        <end position="1228"/>
    </location>
</feature>
<gene>
    <name evidence="6" type="ORF">ALECFALPRED_001304</name>
</gene>
<keyword evidence="2 3" id="KW-0040">ANK repeat</keyword>
<evidence type="ECO:0000313" key="7">
    <source>
        <dbReference type="Proteomes" id="UP000664203"/>
    </source>
</evidence>
<feature type="repeat" description="ANK" evidence="3">
    <location>
        <begin position="952"/>
        <end position="985"/>
    </location>
</feature>
<evidence type="ECO:0000313" key="6">
    <source>
        <dbReference type="EMBL" id="CAF9919802.1"/>
    </source>
</evidence>
<organism evidence="6 7">
    <name type="scientific">Alectoria fallacina</name>
    <dbReference type="NCBI Taxonomy" id="1903189"/>
    <lineage>
        <taxon>Eukaryota</taxon>
        <taxon>Fungi</taxon>
        <taxon>Dikarya</taxon>
        <taxon>Ascomycota</taxon>
        <taxon>Pezizomycotina</taxon>
        <taxon>Lecanoromycetes</taxon>
        <taxon>OSLEUM clade</taxon>
        <taxon>Lecanoromycetidae</taxon>
        <taxon>Lecanorales</taxon>
        <taxon>Lecanorineae</taxon>
        <taxon>Parmeliaceae</taxon>
        <taxon>Alectoria</taxon>
    </lineage>
</organism>
<dbReference type="OrthoDB" id="341259at2759"/>
<dbReference type="EMBL" id="CAJPDR010000128">
    <property type="protein sequence ID" value="CAF9919802.1"/>
    <property type="molecule type" value="Genomic_DNA"/>
</dbReference>
<sequence>MASTVVGRKDELLPPDRFWEEARDIFYQDLGQAKRAKLDDTTKLEDTIKSLKLAQSKVSNEYGTHTLRVGSKDIDVKVGRIMRRLELMLQVGDAAMQFGPETVSLGFLKDSQVCASLFDDVDQISDILFVCQVYAKQYSKERAVRDDSEVAGDRVLKQIPPLYAIVLKFSYQTRKLVIDHGKIGRTLIGVFRGEFDELKNTVNDAKEKRNTLQGMADIAFKAAAIGVLEGDAKVLNDVHEAINAVMIPDLKDIQVELTKNREHEEKKDLEKACQENKEWLLPAGTSAELEAPEKQYLANLKHRHPGTCRWILRTQEYEKWRDQETPSLLHLLGEGGYGKSYLVSTIIEDLKNSLLQQVGSKYQLVYFFCKSGDNATQDGVKIMLHLVAQLFSACVEEAKERNDNSLDQKAKYHKILDVLKNARDKIKNTGGNIGSSTLQINSALQPMFIDLAEVLNTRLFVIVDALDECSDLTAGLLAALKAFPKLGIDIRVLVSSRPEDQIANELGDVPYYEIEVNKEKNHADVLAYIEGSLKNMPRFRGLNVGPRIAKKSDGMFKYANIVIESLKQPKAVRTDVQQLMKRLPDGMNDLYKQKLQRLEEDDREMLLIALRWLMCSEGRIEIALVADDIEHCYEDFGHDDDDPEYEDSEDSDSNSVVIGVSTGTEVQETGIDYRDRGSIKILKAVGRDFLKFSAAVVDVQHKSVRDFVHSEEKLLPRDPRICPECIKRLNQDSTYQASPKYGHLTMVENIFRKLKSSSFQKKFILIEGFERDMAEAALATSSPGTQYLDALHSDGFRNVVLTPEPQPNAGTEDKDSKDTVDPGIEKIDVGTQPATEAEEANSIPDVPDFESGDEEPPRYELAQWPRHLRAAEEAWPAAERDVDLQRRWDELYTTIEKFLYPESFVFRCWSKRLSLWQKRPLVPLHVAANFGLLELMQRYISYGTDVDVLDEDEWTPLHYTCWTAGNNIGIELLVQHGANVNALTNLKLTPLLLLATSTGSPELFQYLLDHGAKPEISDLDGWTCLHHAAQDRNLELCSILLRCTTVDINAKDKDGETPLHWMLKLPNASYELVKLFLDHGSNVNEQNKESQGPLYVACLVGNVAGAQLLLEYEADIDDDEDVFGRTALHAAVEASNKDLVKLLVEKGADVYRQDKKGQDCLAQAADENEVEILQYLLETWKSEESLSRHLLAHDLDGDTPLHRSAAKGNKEAIGILLKAGDAAKMCSQSNLNGLTPLHMAAYGGSSQIVEILLKNGADPIARSNQGLLPLDSAFQGWKDDYNSSNGDFAEISETLARISPDAAQKADILDLAVEKGAIELSKALAKVTNTVDVHGWTPKRLADCYERHEIANILLQDVYPNIVENPSSAKEADFVRSPSRWSTLAKHSRLTLSEDGLEVACLTGKILPEHDLVSQTDLR</sequence>
<proteinExistence type="predicted"/>
<dbReference type="Proteomes" id="UP000664203">
    <property type="component" value="Unassembled WGS sequence"/>
</dbReference>
<dbReference type="PANTHER" id="PTHR24198">
    <property type="entry name" value="ANKYRIN REPEAT AND PROTEIN KINASE DOMAIN-CONTAINING PROTEIN"/>
    <property type="match status" value="1"/>
</dbReference>
<feature type="compositionally biased region" description="Acidic residues" evidence="4">
    <location>
        <begin position="637"/>
        <end position="652"/>
    </location>
</feature>
<dbReference type="InterPro" id="IPR027417">
    <property type="entry name" value="P-loop_NTPase"/>
</dbReference>
<dbReference type="SUPFAM" id="SSF48403">
    <property type="entry name" value="Ankyrin repeat"/>
    <property type="match status" value="1"/>
</dbReference>
<feature type="domain" description="Nephrocystin 3-like N-terminal" evidence="5">
    <location>
        <begin position="306"/>
        <end position="497"/>
    </location>
</feature>
<dbReference type="InterPro" id="IPR002110">
    <property type="entry name" value="Ankyrin_rpt"/>
</dbReference>
<dbReference type="PROSITE" id="PS50297">
    <property type="entry name" value="ANK_REP_REGION"/>
    <property type="match status" value="5"/>
</dbReference>
<dbReference type="PRINTS" id="PR01415">
    <property type="entry name" value="ANKYRIN"/>
</dbReference>
<feature type="region of interest" description="Disordered" evidence="4">
    <location>
        <begin position="798"/>
        <end position="857"/>
    </location>
</feature>
<feature type="repeat" description="ANK" evidence="3">
    <location>
        <begin position="1232"/>
        <end position="1264"/>
    </location>
</feature>
<evidence type="ECO:0000256" key="4">
    <source>
        <dbReference type="SAM" id="MobiDB-lite"/>
    </source>
</evidence>
<protein>
    <recommendedName>
        <fullName evidence="5">Nephrocystin 3-like N-terminal domain-containing protein</fullName>
    </recommendedName>
</protein>
<feature type="repeat" description="ANK" evidence="3">
    <location>
        <begin position="1123"/>
        <end position="1155"/>
    </location>
</feature>
<accession>A0A8H3FBV6</accession>
<dbReference type="PANTHER" id="PTHR24198:SF165">
    <property type="entry name" value="ANKYRIN REPEAT-CONTAINING PROTEIN-RELATED"/>
    <property type="match status" value="1"/>
</dbReference>
<dbReference type="PROSITE" id="PS50088">
    <property type="entry name" value="ANK_REPEAT"/>
    <property type="match status" value="7"/>
</dbReference>
<comment type="caution">
    <text evidence="6">The sequence shown here is derived from an EMBL/GenBank/DDBJ whole genome shotgun (WGS) entry which is preliminary data.</text>
</comment>
<dbReference type="SUPFAM" id="SSF52540">
    <property type="entry name" value="P-loop containing nucleoside triphosphate hydrolases"/>
    <property type="match status" value="1"/>
</dbReference>
<dbReference type="Gene3D" id="1.25.40.20">
    <property type="entry name" value="Ankyrin repeat-containing domain"/>
    <property type="match status" value="3"/>
</dbReference>
<dbReference type="Pfam" id="PF00023">
    <property type="entry name" value="Ank"/>
    <property type="match status" value="1"/>
</dbReference>
<reference evidence="6" key="1">
    <citation type="submission" date="2021-03" db="EMBL/GenBank/DDBJ databases">
        <authorList>
            <person name="Tagirdzhanova G."/>
        </authorList>
    </citation>
    <scope>NUCLEOTIDE SEQUENCE</scope>
</reference>
<dbReference type="InterPro" id="IPR036770">
    <property type="entry name" value="Ankyrin_rpt-contain_sf"/>
</dbReference>
<dbReference type="Pfam" id="PF24883">
    <property type="entry name" value="NPHP3_N"/>
    <property type="match status" value="1"/>
</dbReference>
<feature type="repeat" description="ANK" evidence="3">
    <location>
        <begin position="1054"/>
        <end position="1088"/>
    </location>
</feature>
<dbReference type="InterPro" id="IPR056884">
    <property type="entry name" value="NPHP3-like_N"/>
</dbReference>
<keyword evidence="7" id="KW-1185">Reference proteome</keyword>
<feature type="repeat" description="ANK" evidence="3">
    <location>
        <begin position="919"/>
        <end position="951"/>
    </location>
</feature>
<evidence type="ECO:0000256" key="3">
    <source>
        <dbReference type="PROSITE-ProRule" id="PRU00023"/>
    </source>
</evidence>
<evidence type="ECO:0000259" key="5">
    <source>
        <dbReference type="Pfam" id="PF24883"/>
    </source>
</evidence>
<feature type="region of interest" description="Disordered" evidence="4">
    <location>
        <begin position="636"/>
        <end position="656"/>
    </location>
</feature>
<dbReference type="Pfam" id="PF12796">
    <property type="entry name" value="Ank_2"/>
    <property type="match status" value="3"/>
</dbReference>
<dbReference type="SMART" id="SM00248">
    <property type="entry name" value="ANK"/>
    <property type="match status" value="10"/>
</dbReference>
<name>A0A8H3FBV6_9LECA</name>
<dbReference type="Gene3D" id="3.40.50.300">
    <property type="entry name" value="P-loop containing nucleotide triphosphate hydrolases"/>
    <property type="match status" value="1"/>
</dbReference>
<keyword evidence="1" id="KW-0677">Repeat</keyword>
<evidence type="ECO:0000256" key="1">
    <source>
        <dbReference type="ARBA" id="ARBA00022737"/>
    </source>
</evidence>